<evidence type="ECO:0000313" key="9">
    <source>
        <dbReference type="Proteomes" id="UP000198615"/>
    </source>
</evidence>
<dbReference type="RefSeq" id="WP_028796202.1">
    <property type="nucleotide sequence ID" value="NZ_FNBW01000006.1"/>
</dbReference>
<evidence type="ECO:0000259" key="6">
    <source>
        <dbReference type="Pfam" id="PF01509"/>
    </source>
</evidence>
<feature type="domain" description="tRNA pseudouridylate synthase B C-terminal" evidence="7">
    <location>
        <begin position="181"/>
        <end position="239"/>
    </location>
</feature>
<evidence type="ECO:0000256" key="1">
    <source>
        <dbReference type="ARBA" id="ARBA00000385"/>
    </source>
</evidence>
<dbReference type="OrthoDB" id="9802309at2"/>
<dbReference type="CDD" id="cd02573">
    <property type="entry name" value="PseudoU_synth_EcTruB"/>
    <property type="match status" value="1"/>
</dbReference>
<dbReference type="InterPro" id="IPR014780">
    <property type="entry name" value="tRNA_psdUridine_synth_TruB"/>
</dbReference>
<dbReference type="PANTHER" id="PTHR13767">
    <property type="entry name" value="TRNA-PSEUDOURIDINE SYNTHASE"/>
    <property type="match status" value="1"/>
</dbReference>
<dbReference type="InterPro" id="IPR002501">
    <property type="entry name" value="PsdUridine_synth_N"/>
</dbReference>
<reference evidence="8 9" key="1">
    <citation type="submission" date="2016-10" db="EMBL/GenBank/DDBJ databases">
        <authorList>
            <person name="Varghese N."/>
            <person name="Submissions S."/>
        </authorList>
    </citation>
    <scope>NUCLEOTIDE SEQUENCE [LARGE SCALE GENOMIC DNA]</scope>
    <source>
        <strain evidence="8 9">DSM 18839</strain>
    </source>
</reference>
<keyword evidence="4 5" id="KW-0413">Isomerase</keyword>
<evidence type="ECO:0000256" key="3">
    <source>
        <dbReference type="ARBA" id="ARBA00022694"/>
    </source>
</evidence>
<dbReference type="GO" id="GO:1990481">
    <property type="term" value="P:mRNA pseudouridine synthesis"/>
    <property type="evidence" value="ECO:0007669"/>
    <property type="project" value="TreeGrafter"/>
</dbReference>
<comment type="function">
    <text evidence="5">Responsible for synthesis of pseudouridine from uracil-55 in the psi GC loop of transfer RNAs.</text>
</comment>
<protein>
    <recommendedName>
        <fullName evidence="5">tRNA pseudouridine synthase B</fullName>
        <ecNumber evidence="5">5.4.99.25</ecNumber>
    </recommendedName>
    <alternativeName>
        <fullName evidence="5">tRNA pseudouridine(55) synthase</fullName>
        <shortName evidence="5">Psi55 synthase</shortName>
    </alternativeName>
    <alternativeName>
        <fullName evidence="5">tRNA pseudouridylate synthase</fullName>
    </alternativeName>
    <alternativeName>
        <fullName evidence="5">tRNA-uridine isomerase</fullName>
    </alternativeName>
</protein>
<organism evidence="8 9">
    <name type="scientific">Thalassobaculum litoreum DSM 18839</name>
    <dbReference type="NCBI Taxonomy" id="1123362"/>
    <lineage>
        <taxon>Bacteria</taxon>
        <taxon>Pseudomonadati</taxon>
        <taxon>Pseudomonadota</taxon>
        <taxon>Alphaproteobacteria</taxon>
        <taxon>Rhodospirillales</taxon>
        <taxon>Thalassobaculaceae</taxon>
        <taxon>Thalassobaculum</taxon>
    </lineage>
</organism>
<accession>A0A8G2F319</accession>
<dbReference type="SUPFAM" id="SSF55120">
    <property type="entry name" value="Pseudouridine synthase"/>
    <property type="match status" value="1"/>
</dbReference>
<dbReference type="AlphaFoldDB" id="A0A8G2F319"/>
<dbReference type="InterPro" id="IPR032819">
    <property type="entry name" value="TruB_C"/>
</dbReference>
<feature type="domain" description="Pseudouridine synthase II N-terminal" evidence="6">
    <location>
        <begin position="32"/>
        <end position="180"/>
    </location>
</feature>
<dbReference type="GO" id="GO:0031119">
    <property type="term" value="P:tRNA pseudouridine synthesis"/>
    <property type="evidence" value="ECO:0007669"/>
    <property type="project" value="UniProtKB-UniRule"/>
</dbReference>
<dbReference type="Gene3D" id="3.30.2350.10">
    <property type="entry name" value="Pseudouridine synthase"/>
    <property type="match status" value="1"/>
</dbReference>
<dbReference type="InterPro" id="IPR020103">
    <property type="entry name" value="PsdUridine_synth_cat_dom_sf"/>
</dbReference>
<dbReference type="GO" id="GO:0003723">
    <property type="term" value="F:RNA binding"/>
    <property type="evidence" value="ECO:0007669"/>
    <property type="project" value="InterPro"/>
</dbReference>
<dbReference type="EMBL" id="FNBW01000006">
    <property type="protein sequence ID" value="SDF75280.1"/>
    <property type="molecule type" value="Genomic_DNA"/>
</dbReference>
<dbReference type="Pfam" id="PF01509">
    <property type="entry name" value="TruB_N"/>
    <property type="match status" value="1"/>
</dbReference>
<dbReference type="HAMAP" id="MF_01080">
    <property type="entry name" value="TruB_bact"/>
    <property type="match status" value="1"/>
</dbReference>
<proteinExistence type="inferred from homology"/>
<feature type="active site" description="Nucleophile" evidence="5">
    <location>
        <position position="47"/>
    </location>
</feature>
<evidence type="ECO:0000313" key="8">
    <source>
        <dbReference type="EMBL" id="SDF75280.1"/>
    </source>
</evidence>
<dbReference type="Pfam" id="PF16198">
    <property type="entry name" value="TruB_C_2"/>
    <property type="match status" value="1"/>
</dbReference>
<keyword evidence="3 5" id="KW-0819">tRNA processing</keyword>
<dbReference type="NCBIfam" id="TIGR00431">
    <property type="entry name" value="TruB"/>
    <property type="match status" value="1"/>
</dbReference>
<dbReference type="GO" id="GO:0160148">
    <property type="term" value="F:tRNA pseudouridine(55) synthase activity"/>
    <property type="evidence" value="ECO:0007669"/>
    <property type="project" value="UniProtKB-EC"/>
</dbReference>
<dbReference type="Proteomes" id="UP000198615">
    <property type="component" value="Unassembled WGS sequence"/>
</dbReference>
<evidence type="ECO:0000259" key="7">
    <source>
        <dbReference type="Pfam" id="PF16198"/>
    </source>
</evidence>
<evidence type="ECO:0000256" key="5">
    <source>
        <dbReference type="HAMAP-Rule" id="MF_01080"/>
    </source>
</evidence>
<dbReference type="EC" id="5.4.99.25" evidence="5"/>
<evidence type="ECO:0000256" key="4">
    <source>
        <dbReference type="ARBA" id="ARBA00023235"/>
    </source>
</evidence>
<comment type="caution">
    <text evidence="8">The sequence shown here is derived from an EMBL/GenBank/DDBJ whole genome shotgun (WGS) entry which is preliminary data.</text>
</comment>
<name>A0A8G2F319_9PROT</name>
<evidence type="ECO:0000256" key="2">
    <source>
        <dbReference type="ARBA" id="ARBA00005642"/>
    </source>
</evidence>
<comment type="catalytic activity">
    <reaction evidence="1 5">
        <text>uridine(55) in tRNA = pseudouridine(55) in tRNA</text>
        <dbReference type="Rhea" id="RHEA:42532"/>
        <dbReference type="Rhea" id="RHEA-COMP:10101"/>
        <dbReference type="Rhea" id="RHEA-COMP:10102"/>
        <dbReference type="ChEBI" id="CHEBI:65314"/>
        <dbReference type="ChEBI" id="CHEBI:65315"/>
        <dbReference type="EC" id="5.4.99.25"/>
    </reaction>
</comment>
<dbReference type="PANTHER" id="PTHR13767:SF2">
    <property type="entry name" value="PSEUDOURIDYLATE SYNTHASE TRUB1"/>
    <property type="match status" value="1"/>
</dbReference>
<comment type="similarity">
    <text evidence="2 5">Belongs to the pseudouridine synthase TruB family. Type 1 subfamily.</text>
</comment>
<sequence length="308" mass="33300">MARRKRGNPVHGWVILDKPVDITSTQAVATVRRVFDAAKAGHAGTLDPLATGVLPIALGEATKTVPYVMDATKDYAFTVRWGEATSTDDAEGEVVASSEGRPDEAAILGVLDRFVGEIEQVPPKFSAIKVDGERAYDLARSGEQVELDSRRIEILDLRLVDMPSRDEARFSVTSGKGAYMRSLARDLALALGTVGHIRDLRRLRVGPFSAERAISLDSLAELMHNPASLEHLRPVETALDGIPALALKGPEATTLRNGQGVPVYRSMDRDRFGDLQEGDLVYATDGTVPVAIARIESGAIRPVRVLNL</sequence>
<keyword evidence="9" id="KW-1185">Reference proteome</keyword>
<gene>
    <name evidence="5" type="primary">truB</name>
    <name evidence="8" type="ORF">SAMN05660686_02197</name>
</gene>